<keyword evidence="3" id="KW-1185">Reference proteome</keyword>
<reference evidence="2 3" key="1">
    <citation type="submission" date="2018-11" db="EMBL/GenBank/DDBJ databases">
        <authorList>
            <consortium name="Pathogen Informatics"/>
        </authorList>
    </citation>
    <scope>NUCLEOTIDE SEQUENCE [LARGE SCALE GENOMIC DNA]</scope>
</reference>
<protein>
    <submittedName>
        <fullName evidence="4">Col_cuticle_N domain-containing protein</fullName>
    </submittedName>
</protein>
<evidence type="ECO:0000313" key="3">
    <source>
        <dbReference type="Proteomes" id="UP000050761"/>
    </source>
</evidence>
<keyword evidence="1" id="KW-1133">Transmembrane helix</keyword>
<keyword evidence="1" id="KW-0812">Transmembrane</keyword>
<dbReference type="WBParaSite" id="HPBE_0002015001-mRNA-1">
    <property type="protein sequence ID" value="HPBE_0002015001-mRNA-1"/>
    <property type="gene ID" value="HPBE_0002015001"/>
</dbReference>
<evidence type="ECO:0000313" key="4">
    <source>
        <dbReference type="WBParaSite" id="HPBE_0002015001-mRNA-1"/>
    </source>
</evidence>
<sequence length="105" mass="11735">MPKKDTTNGMKTISSVTVAVSIGVVVIISNVIFIPIVWNEISTTWDKLDLQLKDIETIRVAVKETLDGLSVQLTRQVRDAARPVATEFMIRGTKRTTMNSYRVGR</sequence>
<evidence type="ECO:0000313" key="2">
    <source>
        <dbReference type="EMBL" id="VDP18471.1"/>
    </source>
</evidence>
<gene>
    <name evidence="2" type="ORF">HPBE_LOCUS20149</name>
</gene>
<accession>A0A183GD53</accession>
<dbReference type="EMBL" id="UZAH01031901">
    <property type="protein sequence ID" value="VDP18471.1"/>
    <property type="molecule type" value="Genomic_DNA"/>
</dbReference>
<name>A0A183GD53_HELPZ</name>
<organism evidence="3 4">
    <name type="scientific">Heligmosomoides polygyrus</name>
    <name type="common">Parasitic roundworm</name>
    <dbReference type="NCBI Taxonomy" id="6339"/>
    <lineage>
        <taxon>Eukaryota</taxon>
        <taxon>Metazoa</taxon>
        <taxon>Ecdysozoa</taxon>
        <taxon>Nematoda</taxon>
        <taxon>Chromadorea</taxon>
        <taxon>Rhabditida</taxon>
        <taxon>Rhabditina</taxon>
        <taxon>Rhabditomorpha</taxon>
        <taxon>Strongyloidea</taxon>
        <taxon>Heligmosomidae</taxon>
        <taxon>Heligmosomoides</taxon>
    </lineage>
</organism>
<feature type="transmembrane region" description="Helical" evidence="1">
    <location>
        <begin position="12"/>
        <end position="38"/>
    </location>
</feature>
<evidence type="ECO:0000256" key="1">
    <source>
        <dbReference type="SAM" id="Phobius"/>
    </source>
</evidence>
<reference evidence="4" key="2">
    <citation type="submission" date="2019-09" db="UniProtKB">
        <authorList>
            <consortium name="WormBaseParasite"/>
        </authorList>
    </citation>
    <scope>IDENTIFICATION</scope>
</reference>
<dbReference type="OrthoDB" id="6380629at2759"/>
<proteinExistence type="predicted"/>
<accession>A0A3P8B8B9</accession>
<dbReference type="AlphaFoldDB" id="A0A183GD53"/>
<dbReference type="Proteomes" id="UP000050761">
    <property type="component" value="Unassembled WGS sequence"/>
</dbReference>
<keyword evidence="1" id="KW-0472">Membrane</keyword>